<evidence type="ECO:0000313" key="2">
    <source>
        <dbReference type="Proteomes" id="UP000478052"/>
    </source>
</evidence>
<dbReference type="Proteomes" id="UP000478052">
    <property type="component" value="Unassembled WGS sequence"/>
</dbReference>
<accession>A0A6G0W318</accession>
<dbReference type="AlphaFoldDB" id="A0A6G0W318"/>
<dbReference type="EMBL" id="VUJU01009231">
    <property type="protein sequence ID" value="KAF0721319.1"/>
    <property type="molecule type" value="Genomic_DNA"/>
</dbReference>
<proteinExistence type="predicted"/>
<dbReference type="OrthoDB" id="10600413at2759"/>
<organism evidence="1 2">
    <name type="scientific">Aphis craccivora</name>
    <name type="common">Cowpea aphid</name>
    <dbReference type="NCBI Taxonomy" id="307492"/>
    <lineage>
        <taxon>Eukaryota</taxon>
        <taxon>Metazoa</taxon>
        <taxon>Ecdysozoa</taxon>
        <taxon>Arthropoda</taxon>
        <taxon>Hexapoda</taxon>
        <taxon>Insecta</taxon>
        <taxon>Pterygota</taxon>
        <taxon>Neoptera</taxon>
        <taxon>Paraneoptera</taxon>
        <taxon>Hemiptera</taxon>
        <taxon>Sternorrhyncha</taxon>
        <taxon>Aphidomorpha</taxon>
        <taxon>Aphidoidea</taxon>
        <taxon>Aphididae</taxon>
        <taxon>Aphidini</taxon>
        <taxon>Aphis</taxon>
        <taxon>Aphis</taxon>
    </lineage>
</organism>
<sequence length="137" mass="16158">MSVSKILQGENVDLDQTVNLYEMLESCLMSLRNEEKFSTFKSKAKSMCGSQHYKKDTQRKRKLKLTYGESEKEHTEFNGRKSFITDSYYSAIDTLKSHLARRKDVYLQLRNSFGFLWNMNEVEKFDLKEKANNLFIS</sequence>
<evidence type="ECO:0000313" key="1">
    <source>
        <dbReference type="EMBL" id="KAF0721319.1"/>
    </source>
</evidence>
<keyword evidence="2" id="KW-1185">Reference proteome</keyword>
<comment type="caution">
    <text evidence="1">The sequence shown here is derived from an EMBL/GenBank/DDBJ whole genome shotgun (WGS) entry which is preliminary data.</text>
</comment>
<protein>
    <submittedName>
        <fullName evidence="1">Zinc finger MYM-type protein 1-like</fullName>
    </submittedName>
</protein>
<gene>
    <name evidence="1" type="ORF">FWK35_00028966</name>
</gene>
<name>A0A6G0W318_APHCR</name>
<reference evidence="1 2" key="1">
    <citation type="submission" date="2019-08" db="EMBL/GenBank/DDBJ databases">
        <title>Whole genome of Aphis craccivora.</title>
        <authorList>
            <person name="Voronova N.V."/>
            <person name="Shulinski R.S."/>
            <person name="Bandarenka Y.V."/>
            <person name="Zhorov D.G."/>
            <person name="Warner D."/>
        </authorList>
    </citation>
    <scope>NUCLEOTIDE SEQUENCE [LARGE SCALE GENOMIC DNA]</scope>
    <source>
        <strain evidence="1">180601</strain>
        <tissue evidence="1">Whole Body</tissue>
    </source>
</reference>